<dbReference type="EMBL" id="AY689437">
    <property type="protein sequence ID" value="ABI99101.1"/>
    <property type="molecule type" value="Genomic_DNA"/>
</dbReference>
<sequence length="381" mass="44471">MGSSVSVTGLKVSQDPVNYNKKYMFINFNYPEYDTIVTFYEDLDKYNKEENEITPKFCLTDNVNIAHCGTFLSDELAKKYILVNGNPCRSFNFRPGSMIEYTKTITEDYIDNKIPESARTYISKGYQCKFIKKDFMVMDKKSHDCCINPTNNDCPKILNNEYNTSNCDIIMSEFCKKNPGNSNCLKWLRTKRKIALETYSNICSDDMDQRYCSEFIRVVRPDYYTFGDSALINFCNKHRGNRNCWCVYPPNGNITLEKYLGPRVCWLHECTDETRDRKWLLYDQDVQRSRCKYTGCNININSLTLENATADLLADCYGNRTIIGDIDPGIPKENKSKNDRNQSFILFGFPIVFISLAVIFYFVIVYNQKRIKTRIINVRRK</sequence>
<gene>
    <name evidence="2" type="ORF">DpV84gp117</name>
</gene>
<evidence type="ECO:0000313" key="3">
    <source>
        <dbReference type="Proteomes" id="UP000162522"/>
    </source>
</evidence>
<evidence type="ECO:0000256" key="1">
    <source>
        <dbReference type="SAM" id="Phobius"/>
    </source>
</evidence>
<feature type="transmembrane region" description="Helical" evidence="1">
    <location>
        <begin position="344"/>
        <end position="366"/>
    </location>
</feature>
<dbReference type="Proteomes" id="UP000162522">
    <property type="component" value="Segment"/>
</dbReference>
<organismHost>
    <name type="scientific">Odocoileus hemionus</name>
    <name type="common">Mule deer</name>
    <name type="synonym">Cervus hemionus</name>
    <dbReference type="NCBI Taxonomy" id="9872"/>
</organismHost>
<dbReference type="Pfam" id="PF03003">
    <property type="entry name" value="Pox_G9-A16"/>
    <property type="match status" value="1"/>
</dbReference>
<proteinExistence type="predicted"/>
<name>Q08F65_DPV84</name>
<accession>Q08F65</accession>
<keyword evidence="1" id="KW-1133">Transmembrane helix</keyword>
<keyword evidence="1" id="KW-0472">Membrane</keyword>
<keyword evidence="1" id="KW-0812">Transmembrane</keyword>
<protein>
    <submittedName>
        <fullName evidence="2">Myristylated membrane protein</fullName>
    </submittedName>
</protein>
<evidence type="ECO:0000313" key="2">
    <source>
        <dbReference type="EMBL" id="ABI99101.1"/>
    </source>
</evidence>
<organism evidence="2 3">
    <name type="scientific">Deerpox virus (strain W-1170-84)</name>
    <name type="common">DPV</name>
    <dbReference type="NCBI Taxonomy" id="305676"/>
    <lineage>
        <taxon>Viruses</taxon>
        <taxon>Varidnaviria</taxon>
        <taxon>Bamfordvirae</taxon>
        <taxon>Nucleocytoviricota</taxon>
        <taxon>Pokkesviricetes</taxon>
        <taxon>Chitovirales</taxon>
        <taxon>Poxviridae</taxon>
        <taxon>Chordopoxvirinae</taxon>
        <taxon>Cervidpoxvirus</taxon>
        <taxon>Cervidpoxvirus muledeerpox</taxon>
        <taxon>Mule deerpox virus</taxon>
    </lineage>
</organism>
<dbReference type="InterPro" id="IPR004251">
    <property type="entry name" value="Pox_virus_G9/A16"/>
</dbReference>
<reference evidence="2 3" key="1">
    <citation type="journal article" date="2005" name="J. Virol.">
        <title>Genome of deerpox virus.</title>
        <authorList>
            <person name="Afonso C.L."/>
            <person name="Delhon G."/>
            <person name="Tulman E.R."/>
            <person name="Lu Z."/>
            <person name="Zsak A."/>
            <person name="Becerra V.M."/>
            <person name="Zsak L."/>
            <person name="Kutish G.F."/>
            <person name="Rock D.L."/>
        </authorList>
    </citation>
    <scope>NUCLEOTIDE SEQUENCE [LARGE SCALE GENOMIC DNA]</scope>
    <source>
        <strain evidence="2">W-1170-84</strain>
    </source>
</reference>